<protein>
    <recommendedName>
        <fullName evidence="3">Leucine-rich repeat domain-containing protein</fullName>
    </recommendedName>
</protein>
<evidence type="ECO:0000313" key="1">
    <source>
        <dbReference type="EMBL" id="GJM64896.1"/>
    </source>
</evidence>
<dbReference type="EMBL" id="BQKE01000008">
    <property type="protein sequence ID" value="GJM64896.1"/>
    <property type="molecule type" value="Genomic_DNA"/>
</dbReference>
<name>A0AAN4W3C5_9BACT</name>
<comment type="caution">
    <text evidence="1">The sequence shown here is derived from an EMBL/GenBank/DDBJ whole genome shotgun (WGS) entry which is preliminary data.</text>
</comment>
<evidence type="ECO:0008006" key="3">
    <source>
        <dbReference type="Google" id="ProtNLM"/>
    </source>
</evidence>
<reference evidence="1 2" key="1">
    <citation type="submission" date="2021-12" db="EMBL/GenBank/DDBJ databases">
        <title>Genome sequencing of bacteria with rrn-lacking chromosome and rrn-plasmid.</title>
        <authorList>
            <person name="Anda M."/>
            <person name="Iwasaki W."/>
        </authorList>
    </citation>
    <scope>NUCLEOTIDE SEQUENCE [LARGE SCALE GENOMIC DNA]</scope>
    <source>
        <strain evidence="1 2">NBRC 15940</strain>
    </source>
</reference>
<organism evidence="1 2">
    <name type="scientific">Persicobacter diffluens</name>
    <dbReference type="NCBI Taxonomy" id="981"/>
    <lineage>
        <taxon>Bacteria</taxon>
        <taxon>Pseudomonadati</taxon>
        <taxon>Bacteroidota</taxon>
        <taxon>Cytophagia</taxon>
        <taxon>Cytophagales</taxon>
        <taxon>Persicobacteraceae</taxon>
        <taxon>Persicobacter</taxon>
    </lineage>
</organism>
<dbReference type="Proteomes" id="UP001310022">
    <property type="component" value="Unassembled WGS sequence"/>
</dbReference>
<accession>A0AAN4W3C5</accession>
<dbReference type="SUPFAM" id="SSF52058">
    <property type="entry name" value="L domain-like"/>
    <property type="match status" value="1"/>
</dbReference>
<dbReference type="Gene3D" id="3.80.10.10">
    <property type="entry name" value="Ribonuclease Inhibitor"/>
    <property type="match status" value="1"/>
</dbReference>
<gene>
    <name evidence="1" type="ORF">PEDI_54480</name>
</gene>
<dbReference type="InterPro" id="IPR032675">
    <property type="entry name" value="LRR_dom_sf"/>
</dbReference>
<dbReference type="RefSeq" id="WP_338239948.1">
    <property type="nucleotide sequence ID" value="NZ_BQKE01000008.1"/>
</dbReference>
<dbReference type="AlphaFoldDB" id="A0AAN4W3C5"/>
<proteinExistence type="predicted"/>
<sequence>MSGFTNPINYPALPPAPSVPTELWAKQDLSNVENSDFQSKYVTALVKTNVDFTTELELNAFISFKEFAVSAPLSFKVKEEAQQVDNARALMVLDNPENMAYEFSEDFIIPYDLPEWGGKHYLIMTYNAAIDKILVQIFLQNKQLPAPINLRIDAVEGGLFTFSFELEDDSKVGFYQAYFSDQSGVKPGTSMQLLDGGYQVLKQKRTFQAQLETAKDLNFRLVAFPREDLMGTGYKVGESNIATYEAPQLPPVPMVMKFEGVSSSTGNFELSLANIDQKEVYVVVNGGAARVFRNNVDNIPIPVGKELDIEIYFDPLAFTSVALRPDARVQVSSTSILESATELAHIKLDTANLVAFPLKATKMERATFNTPSSQITIPDLPQLKDLIIYNSPKLEQVNIGNTPALNRLYLDENNLKTFEFNAEWALLEELNLLDNFNLRSIVSQEAAALRKFLICEDEMSLETINFHHWPKLEQLTINSASLSVAQMNQLLTEMDAAFQEGSATIDLLGNQRPAGGSNNPHIQSLQNKGYTVLINS</sequence>
<keyword evidence="2" id="KW-1185">Reference proteome</keyword>
<evidence type="ECO:0000313" key="2">
    <source>
        <dbReference type="Proteomes" id="UP001310022"/>
    </source>
</evidence>